<dbReference type="Gene3D" id="3.40.50.1400">
    <property type="match status" value="2"/>
</dbReference>
<dbReference type="AlphaFoldDB" id="A0A8E2IN49"/>
<keyword evidence="2" id="KW-0456">Lyase</keyword>
<protein>
    <submittedName>
        <fullName evidence="4">Ferrochelatase</fullName>
    </submittedName>
</protein>
<dbReference type="EMBL" id="MWQA01000001">
    <property type="protein sequence ID" value="ORC06085.1"/>
    <property type="molecule type" value="Genomic_DNA"/>
</dbReference>
<dbReference type="GO" id="GO:0016829">
    <property type="term" value="F:lyase activity"/>
    <property type="evidence" value="ECO:0007669"/>
    <property type="project" value="UniProtKB-KW"/>
</dbReference>
<dbReference type="GO" id="GO:0046872">
    <property type="term" value="F:metal ion binding"/>
    <property type="evidence" value="ECO:0007669"/>
    <property type="project" value="UniProtKB-KW"/>
</dbReference>
<dbReference type="InterPro" id="IPR050963">
    <property type="entry name" value="Sirohydro_Cobaltochel/CbiX"/>
</dbReference>
<proteinExistence type="predicted"/>
<comment type="caution">
    <text evidence="4">The sequence shown here is derived from an EMBL/GenBank/DDBJ whole genome shotgun (WGS) entry which is preliminary data.</text>
</comment>
<feature type="region of interest" description="Disordered" evidence="3">
    <location>
        <begin position="1"/>
        <end position="21"/>
    </location>
</feature>
<dbReference type="Pfam" id="PF01903">
    <property type="entry name" value="CbiX"/>
    <property type="match status" value="2"/>
</dbReference>
<feature type="compositionally biased region" description="Basic residues" evidence="3">
    <location>
        <begin position="1"/>
        <end position="12"/>
    </location>
</feature>
<evidence type="ECO:0000313" key="5">
    <source>
        <dbReference type="Proteomes" id="UP000192335"/>
    </source>
</evidence>
<dbReference type="SUPFAM" id="SSF53800">
    <property type="entry name" value="Chelatase"/>
    <property type="match status" value="2"/>
</dbReference>
<dbReference type="CDD" id="cd03416">
    <property type="entry name" value="CbiX_SirB_N"/>
    <property type="match status" value="1"/>
</dbReference>
<sequence>MHGQAVRRRRPAQRPLARAGQDRMRAARIVTTLVLTAHGSADPRSAANARAVADRLARLRPGVDVQVAFCEHNPPSLSEVLRESPADAIVTPLLLADAYHARVDIPRQIAGRVGSRRTHMVRQAGVLGEDDRLVTVLHQRLAELGTSRRDDALGVLVVAIGSSSASANARTAAVASKLAAGTRWAAATTAFATMPDSLPVAVDELLAGGARRLAIASWFLAPGVLTDRVHGYADRAGIPITAPLGAHHLVAETVLNRFDQAAAERIAA</sequence>
<dbReference type="InterPro" id="IPR002762">
    <property type="entry name" value="CbiX-like"/>
</dbReference>
<organism evidence="4 5">
    <name type="scientific">Mycobacterium persicum</name>
    <dbReference type="NCBI Taxonomy" id="1487726"/>
    <lineage>
        <taxon>Bacteria</taxon>
        <taxon>Bacillati</taxon>
        <taxon>Actinomycetota</taxon>
        <taxon>Actinomycetes</taxon>
        <taxon>Mycobacteriales</taxon>
        <taxon>Mycobacteriaceae</taxon>
        <taxon>Mycobacterium</taxon>
    </lineage>
</organism>
<gene>
    <name evidence="4" type="ORF">B4U45_04980</name>
</gene>
<dbReference type="PANTHER" id="PTHR33542">
    <property type="entry name" value="SIROHYDROCHLORIN FERROCHELATASE, CHLOROPLASTIC"/>
    <property type="match status" value="1"/>
</dbReference>
<reference evidence="4 5" key="1">
    <citation type="submission" date="2017-02" db="EMBL/GenBank/DDBJ databases">
        <title>Mycobacterium kansasii genomes.</title>
        <authorList>
            <person name="Borowka P."/>
            <person name="Strapagiel D."/>
            <person name="Marciniak B."/>
            <person name="Lach J."/>
            <person name="Bakula Z."/>
            <person name="Van Ingen J."/>
            <person name="Safianowska A."/>
            <person name="Brzostek A."/>
            <person name="Dziadek J."/>
            <person name="Jagielski T."/>
        </authorList>
    </citation>
    <scope>NUCLEOTIDE SEQUENCE [LARGE SCALE GENOMIC DNA]</scope>
    <source>
        <strain evidence="4 5">12MK</strain>
    </source>
</reference>
<keyword evidence="1" id="KW-0479">Metal-binding</keyword>
<dbReference type="PANTHER" id="PTHR33542:SF5">
    <property type="entry name" value="FERROCHELATASE CHE1"/>
    <property type="match status" value="1"/>
</dbReference>
<accession>A0A8E2IN49</accession>
<evidence type="ECO:0000313" key="4">
    <source>
        <dbReference type="EMBL" id="ORC06085.1"/>
    </source>
</evidence>
<evidence type="ECO:0000256" key="1">
    <source>
        <dbReference type="ARBA" id="ARBA00022723"/>
    </source>
</evidence>
<name>A0A8E2IN49_9MYCO</name>
<dbReference type="Proteomes" id="UP000192335">
    <property type="component" value="Unassembled WGS sequence"/>
</dbReference>
<evidence type="ECO:0000256" key="3">
    <source>
        <dbReference type="SAM" id="MobiDB-lite"/>
    </source>
</evidence>
<evidence type="ECO:0000256" key="2">
    <source>
        <dbReference type="ARBA" id="ARBA00023239"/>
    </source>
</evidence>